<dbReference type="HOGENOM" id="CLU_000604_1_15_0"/>
<keyword evidence="10" id="KW-1185">Reference proteome</keyword>
<dbReference type="EMBL" id="CP000812">
    <property type="protein sequence ID" value="ABV33794.1"/>
    <property type="molecule type" value="Genomic_DNA"/>
</dbReference>
<dbReference type="SUPFAM" id="SSF52540">
    <property type="entry name" value="P-loop containing nucleoside triphosphate hydrolases"/>
    <property type="match status" value="1"/>
</dbReference>
<gene>
    <name evidence="9" type="ordered locus">Tlet_1234</name>
</gene>
<keyword evidence="6" id="KW-1133">Transmembrane helix</keyword>
<sequence>MKAIETFDLTKVYDGKIAVDSLNLSIDQGELFALLGINGAGKTTTIKMLSCLITPTKGDARILGDSVVSNSQSVKKKISLSPQEDAVAPNLTVKENLELIARIYGFEKKEARIKTEKMIDLFNLEEVATSKSKTLSGGMKRRLSIAMALIPDPQVLFLDEPTLGVDVIARRELWNIIKKLKRRITMILTTHYMEEAESLADKIGIIVKGKLKAEGTAAQLMQLAGAQKFEDGFVKLATEEGAV</sequence>
<protein>
    <submittedName>
        <fullName evidence="9">ABC-type multidrug transport system ATPase component-like protein</fullName>
    </submittedName>
</protein>
<dbReference type="InterPro" id="IPR027417">
    <property type="entry name" value="P-loop_NTPase"/>
</dbReference>
<dbReference type="PROSITE" id="PS50893">
    <property type="entry name" value="ABC_TRANSPORTER_2"/>
    <property type="match status" value="1"/>
</dbReference>
<dbReference type="GO" id="GO:0016887">
    <property type="term" value="F:ATP hydrolysis activity"/>
    <property type="evidence" value="ECO:0007669"/>
    <property type="project" value="InterPro"/>
</dbReference>
<keyword evidence="7" id="KW-0472">Membrane</keyword>
<keyword evidence="2" id="KW-0813">Transport</keyword>
<dbReference type="InterPro" id="IPR017871">
    <property type="entry name" value="ABC_transporter-like_CS"/>
</dbReference>
<dbReference type="Pfam" id="PF00005">
    <property type="entry name" value="ABC_tran"/>
    <property type="match status" value="1"/>
</dbReference>
<evidence type="ECO:0000259" key="8">
    <source>
        <dbReference type="PROSITE" id="PS50893"/>
    </source>
</evidence>
<dbReference type="GO" id="GO:0016020">
    <property type="term" value="C:membrane"/>
    <property type="evidence" value="ECO:0007669"/>
    <property type="project" value="UniProtKB-SubCell"/>
</dbReference>
<dbReference type="STRING" id="416591.Tlet_1234"/>
<dbReference type="InterPro" id="IPR026082">
    <property type="entry name" value="ABCA"/>
</dbReference>
<dbReference type="Gene3D" id="3.40.50.300">
    <property type="entry name" value="P-loop containing nucleotide triphosphate hydrolases"/>
    <property type="match status" value="1"/>
</dbReference>
<evidence type="ECO:0000256" key="4">
    <source>
        <dbReference type="ARBA" id="ARBA00022741"/>
    </source>
</evidence>
<comment type="subcellular location">
    <subcellularLocation>
        <location evidence="1">Membrane</location>
        <topology evidence="1">Multi-pass membrane protein</topology>
    </subcellularLocation>
</comment>
<proteinExistence type="predicted"/>
<dbReference type="SMART" id="SM00382">
    <property type="entry name" value="AAA"/>
    <property type="match status" value="1"/>
</dbReference>
<dbReference type="PANTHER" id="PTHR19229:SF250">
    <property type="entry name" value="ABC TRANSPORTER DOMAIN-CONTAINING PROTEIN-RELATED"/>
    <property type="match status" value="1"/>
</dbReference>
<name>A8F6L0_PSELT</name>
<dbReference type="GO" id="GO:0140359">
    <property type="term" value="F:ABC-type transporter activity"/>
    <property type="evidence" value="ECO:0007669"/>
    <property type="project" value="InterPro"/>
</dbReference>
<keyword evidence="3" id="KW-0812">Transmembrane</keyword>
<accession>A8F6L0</accession>
<evidence type="ECO:0000256" key="5">
    <source>
        <dbReference type="ARBA" id="ARBA00022840"/>
    </source>
</evidence>
<dbReference type="InterPro" id="IPR003593">
    <property type="entry name" value="AAA+_ATPase"/>
</dbReference>
<dbReference type="CDD" id="cd03263">
    <property type="entry name" value="ABC_subfamily_A"/>
    <property type="match status" value="1"/>
</dbReference>
<keyword evidence="4" id="KW-0547">Nucleotide-binding</keyword>
<evidence type="ECO:0000313" key="9">
    <source>
        <dbReference type="EMBL" id="ABV33794.1"/>
    </source>
</evidence>
<dbReference type="PROSITE" id="PS00211">
    <property type="entry name" value="ABC_TRANSPORTER_1"/>
    <property type="match status" value="1"/>
</dbReference>
<reference evidence="9 10" key="1">
    <citation type="submission" date="2007-08" db="EMBL/GenBank/DDBJ databases">
        <title>Complete sequence of Thermotoga lettingae TMO.</title>
        <authorList>
            <consortium name="US DOE Joint Genome Institute"/>
            <person name="Copeland A."/>
            <person name="Lucas S."/>
            <person name="Lapidus A."/>
            <person name="Barry K."/>
            <person name="Glavina del Rio T."/>
            <person name="Dalin E."/>
            <person name="Tice H."/>
            <person name="Pitluck S."/>
            <person name="Foster B."/>
            <person name="Bruce D."/>
            <person name="Schmutz J."/>
            <person name="Larimer F."/>
            <person name="Land M."/>
            <person name="Hauser L."/>
            <person name="Kyrpides N."/>
            <person name="Mikhailova N."/>
            <person name="Nelson K."/>
            <person name="Gogarten J.P."/>
            <person name="Noll K."/>
            <person name="Richardson P."/>
        </authorList>
    </citation>
    <scope>NUCLEOTIDE SEQUENCE [LARGE SCALE GENOMIC DNA]</scope>
    <source>
        <strain evidence="10">ATCC BAA-301 / DSM 14385 / NBRC 107922 / TMO</strain>
    </source>
</reference>
<evidence type="ECO:0000256" key="6">
    <source>
        <dbReference type="ARBA" id="ARBA00022989"/>
    </source>
</evidence>
<dbReference type="GO" id="GO:0005319">
    <property type="term" value="F:lipid transporter activity"/>
    <property type="evidence" value="ECO:0007669"/>
    <property type="project" value="TreeGrafter"/>
</dbReference>
<dbReference type="FunFam" id="3.40.50.300:FF:000335">
    <property type="entry name" value="ATP binding cassette subfamily A member 5"/>
    <property type="match status" value="1"/>
</dbReference>
<dbReference type="GO" id="GO:0005524">
    <property type="term" value="F:ATP binding"/>
    <property type="evidence" value="ECO:0007669"/>
    <property type="project" value="UniProtKB-KW"/>
</dbReference>
<keyword evidence="5" id="KW-0067">ATP-binding</keyword>
<dbReference type="Proteomes" id="UP000002016">
    <property type="component" value="Chromosome"/>
</dbReference>
<evidence type="ECO:0000256" key="2">
    <source>
        <dbReference type="ARBA" id="ARBA00022448"/>
    </source>
</evidence>
<dbReference type="AlphaFoldDB" id="A8F6L0"/>
<evidence type="ECO:0000313" key="10">
    <source>
        <dbReference type="Proteomes" id="UP000002016"/>
    </source>
</evidence>
<dbReference type="eggNOG" id="COG1131">
    <property type="taxonomic scope" value="Bacteria"/>
</dbReference>
<reference evidence="9 10" key="2">
    <citation type="journal article" date="2009" name="Proc. Natl. Acad. Sci. U.S.A.">
        <title>On the chimeric nature, thermophilic origin, and phylogenetic placement of the Thermotogales.</title>
        <authorList>
            <person name="Zhaxybayeva O."/>
            <person name="Swithers K.S."/>
            <person name="Lapierre P."/>
            <person name="Fournier G.P."/>
            <person name="Bickhart D.M."/>
            <person name="DeBoy R.T."/>
            <person name="Nelson K.E."/>
            <person name="Nesbo C.L."/>
            <person name="Doolittle W.F."/>
            <person name="Gogarten J.P."/>
            <person name="Noll K.M."/>
        </authorList>
    </citation>
    <scope>NUCLEOTIDE SEQUENCE [LARGE SCALE GENOMIC DNA]</scope>
    <source>
        <strain evidence="10">ATCC BAA-301 / DSM 14385 / NBRC 107922 / TMO</strain>
    </source>
</reference>
<dbReference type="KEGG" id="tle:Tlet_1234"/>
<feature type="domain" description="ABC transporter" evidence="8">
    <location>
        <begin position="4"/>
        <end position="233"/>
    </location>
</feature>
<evidence type="ECO:0000256" key="7">
    <source>
        <dbReference type="ARBA" id="ARBA00023136"/>
    </source>
</evidence>
<evidence type="ECO:0000256" key="1">
    <source>
        <dbReference type="ARBA" id="ARBA00004141"/>
    </source>
</evidence>
<dbReference type="PANTHER" id="PTHR19229">
    <property type="entry name" value="ATP-BINDING CASSETTE TRANSPORTER SUBFAMILY A ABCA"/>
    <property type="match status" value="1"/>
</dbReference>
<organism evidence="9 10">
    <name type="scientific">Pseudothermotoga lettingae (strain ATCC BAA-301 / DSM 14385 / NBRC 107922 / TMO)</name>
    <name type="common">Thermotoga lettingae</name>
    <dbReference type="NCBI Taxonomy" id="416591"/>
    <lineage>
        <taxon>Bacteria</taxon>
        <taxon>Thermotogati</taxon>
        <taxon>Thermotogota</taxon>
        <taxon>Thermotogae</taxon>
        <taxon>Thermotogales</taxon>
        <taxon>Thermotogaceae</taxon>
        <taxon>Pseudothermotoga</taxon>
    </lineage>
</organism>
<evidence type="ECO:0000256" key="3">
    <source>
        <dbReference type="ARBA" id="ARBA00022692"/>
    </source>
</evidence>
<dbReference type="InterPro" id="IPR003439">
    <property type="entry name" value="ABC_transporter-like_ATP-bd"/>
</dbReference>